<sequence>MTSSLVIALYRTLLRSTQTLQHEVEAGRTLFNAVRSGAVSSYTGVKSDWQRERLFVRRLEDMTVLTRRRRSDKAFAAIVRAGFTQLVDKEDKAALDARIDAAFDALKGVDDHNALIHEYKTQGVFEPKKRTNAIEFLVGDVVEVKGEKRGVIVAWHVIADTVEETTGARIVYDILPHSPDFSFASKLYDVPQDELRLDQAPKAVVHPALLLYFDGFEGTHHIASEALAARYPSDIIKKPEDAAIVVATPSIIQLQSADEDKLLMYLRCDDSTIIQFAMASLEGIWLGEGGQSAQDEVQRAVELADQKKWDEAREMLKQVVHDSSEYAYAWNKLAMVEYQSGKFGKALSHFETAVKLKPQLLDALVGLGICATRLQRWSIAHSAAVQLLKVQPSNDTARMLIEQAVYATLQAESSTKT</sequence>
<evidence type="ECO:0000313" key="3">
    <source>
        <dbReference type="EMBL" id="CAI5704462.1"/>
    </source>
</evidence>
<dbReference type="Pfam" id="PF13432">
    <property type="entry name" value="TPR_16"/>
    <property type="match status" value="1"/>
</dbReference>
<dbReference type="PROSITE" id="PS50293">
    <property type="entry name" value="TPR_REGION"/>
    <property type="match status" value="1"/>
</dbReference>
<evidence type="ECO:0000313" key="2">
    <source>
        <dbReference type="EMBL" id="CAH0485572.1"/>
    </source>
</evidence>
<reference evidence="3" key="2">
    <citation type="submission" date="2022-12" db="EMBL/GenBank/DDBJ databases">
        <authorList>
            <person name="Webb A."/>
        </authorList>
    </citation>
    <scope>NUCLEOTIDE SEQUENCE</scope>
    <source>
        <strain evidence="3">Pf2</strain>
    </source>
</reference>
<comment type="caution">
    <text evidence="3">The sequence shown here is derived from an EMBL/GenBank/DDBJ whole genome shotgun (WGS) entry which is preliminary data.</text>
</comment>
<dbReference type="PROSITE" id="PS50005">
    <property type="entry name" value="TPR"/>
    <property type="match status" value="1"/>
</dbReference>
<reference evidence="2 4" key="1">
    <citation type="submission" date="2021-11" db="EMBL/GenBank/DDBJ databases">
        <authorList>
            <person name="Islam A."/>
            <person name="Islam S."/>
            <person name="Flora M.S."/>
            <person name="Rahman M."/>
            <person name="Ziaur R.M."/>
            <person name="Epstein J.H."/>
            <person name="Hassan M."/>
            <person name="Klassen M."/>
            <person name="Woodard K."/>
            <person name="Webb A."/>
            <person name="Webby R.J."/>
            <person name="El Zowalaty M.E."/>
        </authorList>
    </citation>
    <scope>NUCLEOTIDE SEQUENCE [LARGE SCALE GENOMIC DNA]</scope>
    <source>
        <strain evidence="2">Pf1</strain>
    </source>
</reference>
<evidence type="ECO:0000256" key="1">
    <source>
        <dbReference type="PROSITE-ProRule" id="PRU00339"/>
    </source>
</evidence>
<keyword evidence="1" id="KW-0802">TPR repeat</keyword>
<gene>
    <name evidence="2" type="ORF">PFR001_LOCUS1259</name>
    <name evidence="3" type="ORF">PFR002_LOCUS179</name>
</gene>
<organism evidence="3 5">
    <name type="scientific">Peronospora farinosa</name>
    <dbReference type="NCBI Taxonomy" id="134698"/>
    <lineage>
        <taxon>Eukaryota</taxon>
        <taxon>Sar</taxon>
        <taxon>Stramenopiles</taxon>
        <taxon>Oomycota</taxon>
        <taxon>Peronosporomycetes</taxon>
        <taxon>Peronosporales</taxon>
        <taxon>Peronosporaceae</taxon>
        <taxon>Peronospora</taxon>
    </lineage>
</organism>
<dbReference type="Proteomes" id="UP001159659">
    <property type="component" value="Unassembled WGS sequence"/>
</dbReference>
<dbReference type="InterPro" id="IPR019734">
    <property type="entry name" value="TPR_rpt"/>
</dbReference>
<evidence type="ECO:0000313" key="5">
    <source>
        <dbReference type="Proteomes" id="UP001159659"/>
    </source>
</evidence>
<feature type="repeat" description="TPR" evidence="1">
    <location>
        <begin position="327"/>
        <end position="360"/>
    </location>
</feature>
<dbReference type="SMART" id="SM00028">
    <property type="entry name" value="TPR"/>
    <property type="match status" value="3"/>
</dbReference>
<accession>A0AAV0SNK4</accession>
<dbReference type="InterPro" id="IPR011990">
    <property type="entry name" value="TPR-like_helical_dom_sf"/>
</dbReference>
<dbReference type="AlphaFoldDB" id="A0AAV0SNK4"/>
<dbReference type="Proteomes" id="UP001157938">
    <property type="component" value="Unassembled WGS sequence"/>
</dbReference>
<dbReference type="EMBL" id="CAKLBC010000256">
    <property type="protein sequence ID" value="CAH0485572.1"/>
    <property type="molecule type" value="Genomic_DNA"/>
</dbReference>
<dbReference type="EMBL" id="CANTFK010000017">
    <property type="protein sequence ID" value="CAI5704462.1"/>
    <property type="molecule type" value="Genomic_DNA"/>
</dbReference>
<dbReference type="Gene3D" id="1.25.40.10">
    <property type="entry name" value="Tetratricopeptide repeat domain"/>
    <property type="match status" value="1"/>
</dbReference>
<dbReference type="SUPFAM" id="SSF48452">
    <property type="entry name" value="TPR-like"/>
    <property type="match status" value="1"/>
</dbReference>
<evidence type="ECO:0000313" key="4">
    <source>
        <dbReference type="Proteomes" id="UP001157938"/>
    </source>
</evidence>
<protein>
    <recommendedName>
        <fullName evidence="6">Tetratricopeptide repeat protein</fullName>
    </recommendedName>
</protein>
<evidence type="ECO:0008006" key="6">
    <source>
        <dbReference type="Google" id="ProtNLM"/>
    </source>
</evidence>
<name>A0AAV0SNK4_9STRA</name>
<proteinExistence type="predicted"/>
<keyword evidence="4" id="KW-1185">Reference proteome</keyword>